<keyword evidence="5" id="KW-1185">Reference proteome</keyword>
<evidence type="ECO:0000256" key="1">
    <source>
        <dbReference type="ARBA" id="ARBA00023242"/>
    </source>
</evidence>
<dbReference type="PANTHER" id="PTHR37534">
    <property type="entry name" value="TRANSCRIPTIONAL ACTIVATOR PROTEIN UGA3"/>
    <property type="match status" value="1"/>
</dbReference>
<dbReference type="Gene3D" id="4.10.240.10">
    <property type="entry name" value="Zn(2)-C6 fungal-type DNA-binding domain"/>
    <property type="match status" value="1"/>
</dbReference>
<evidence type="ECO:0000259" key="3">
    <source>
        <dbReference type="PROSITE" id="PS50048"/>
    </source>
</evidence>
<dbReference type="GO" id="GO:0008270">
    <property type="term" value="F:zinc ion binding"/>
    <property type="evidence" value="ECO:0007669"/>
    <property type="project" value="InterPro"/>
</dbReference>
<evidence type="ECO:0000256" key="2">
    <source>
        <dbReference type="SAM" id="MobiDB-lite"/>
    </source>
</evidence>
<name>A0A9P8Q7X5_WICPI</name>
<dbReference type="Pfam" id="PF00172">
    <property type="entry name" value="Zn_clus"/>
    <property type="match status" value="1"/>
</dbReference>
<feature type="region of interest" description="Disordered" evidence="2">
    <location>
        <begin position="1"/>
        <end position="33"/>
    </location>
</feature>
<organism evidence="4 5">
    <name type="scientific">Wickerhamomyces pijperi</name>
    <name type="common">Yeast</name>
    <name type="synonym">Pichia pijperi</name>
    <dbReference type="NCBI Taxonomy" id="599730"/>
    <lineage>
        <taxon>Eukaryota</taxon>
        <taxon>Fungi</taxon>
        <taxon>Dikarya</taxon>
        <taxon>Ascomycota</taxon>
        <taxon>Saccharomycotina</taxon>
        <taxon>Saccharomycetes</taxon>
        <taxon>Phaffomycetales</taxon>
        <taxon>Wickerhamomycetaceae</taxon>
        <taxon>Wickerhamomyces</taxon>
    </lineage>
</organism>
<dbReference type="SMART" id="SM00066">
    <property type="entry name" value="GAL4"/>
    <property type="match status" value="1"/>
</dbReference>
<keyword evidence="1" id="KW-0539">Nucleus</keyword>
<feature type="region of interest" description="Disordered" evidence="2">
    <location>
        <begin position="88"/>
        <end position="122"/>
    </location>
</feature>
<dbReference type="EMBL" id="JAEUBG010001689">
    <property type="protein sequence ID" value="KAH3686027.1"/>
    <property type="molecule type" value="Genomic_DNA"/>
</dbReference>
<dbReference type="OrthoDB" id="39175at2759"/>
<reference evidence="4" key="2">
    <citation type="submission" date="2021-01" db="EMBL/GenBank/DDBJ databases">
        <authorList>
            <person name="Schikora-Tamarit M.A."/>
        </authorList>
    </citation>
    <scope>NUCLEOTIDE SEQUENCE</scope>
    <source>
        <strain evidence="4">CBS2887</strain>
    </source>
</reference>
<dbReference type="AlphaFoldDB" id="A0A9P8Q7X5"/>
<feature type="compositionally biased region" description="Polar residues" evidence="2">
    <location>
        <begin position="97"/>
        <end position="109"/>
    </location>
</feature>
<dbReference type="InterPro" id="IPR001138">
    <property type="entry name" value="Zn2Cys6_DnaBD"/>
</dbReference>
<dbReference type="PROSITE" id="PS50048">
    <property type="entry name" value="ZN2_CY6_FUNGAL_2"/>
    <property type="match status" value="1"/>
</dbReference>
<feature type="domain" description="Zn(2)-C6 fungal-type" evidence="3">
    <location>
        <begin position="37"/>
        <end position="67"/>
    </location>
</feature>
<dbReference type="InterPro" id="IPR036864">
    <property type="entry name" value="Zn2-C6_fun-type_DNA-bd_sf"/>
</dbReference>
<feature type="compositionally biased region" description="Basic residues" evidence="2">
    <location>
        <begin position="19"/>
        <end position="30"/>
    </location>
</feature>
<dbReference type="PROSITE" id="PS00463">
    <property type="entry name" value="ZN2_CY6_FUNGAL_1"/>
    <property type="match status" value="1"/>
</dbReference>
<dbReference type="SUPFAM" id="SSF57701">
    <property type="entry name" value="Zn2/Cys6 DNA-binding domain"/>
    <property type="match status" value="1"/>
</dbReference>
<proteinExistence type="predicted"/>
<dbReference type="CDD" id="cd00067">
    <property type="entry name" value="GAL4"/>
    <property type="match status" value="1"/>
</dbReference>
<sequence length="329" mass="36786">MTIKPTSKPESAAEQQKSHTTKKVIKHSRKFERTQTGCLQCRKKKKKCDGRRPSCVSCTKRGSVCQFPANIRFFTFDKSELHKHPQVKAPAIAKSKSVGSSASDTPQDQETSKNDTPKSRPVEIVFSATATPALEEKSSSEPAETLMDIDHQVPIPESVDPSRSSSILSILSETSFATQLTSTEDEEESEAPLYHVDSIFKDLQPESIPRSTGNVMQTIKNNHYSSESKNEDDMEDALNLANDGESINKILNNISIELITKSIQNLSYMNLEEKLNNYYRTQRLTVQTPVNIINQSCISTDFMLKDDIFVNQHVDVCNGLGFDPAVFEF</sequence>
<protein>
    <recommendedName>
        <fullName evidence="3">Zn(2)-C6 fungal-type domain-containing protein</fullName>
    </recommendedName>
</protein>
<gene>
    <name evidence="4" type="ORF">WICPIJ_003027</name>
</gene>
<dbReference type="PANTHER" id="PTHR37534:SF46">
    <property type="entry name" value="ZN(II)2CYS6 TRANSCRIPTION FACTOR (EUROFUNG)"/>
    <property type="match status" value="1"/>
</dbReference>
<evidence type="ECO:0000313" key="5">
    <source>
        <dbReference type="Proteomes" id="UP000774326"/>
    </source>
</evidence>
<reference evidence="4" key="1">
    <citation type="journal article" date="2021" name="Open Biol.">
        <title>Shared evolutionary footprints suggest mitochondrial oxidative damage underlies multiple complex I losses in fungi.</title>
        <authorList>
            <person name="Schikora-Tamarit M.A."/>
            <person name="Marcet-Houben M."/>
            <person name="Nosek J."/>
            <person name="Gabaldon T."/>
        </authorList>
    </citation>
    <scope>NUCLEOTIDE SEQUENCE</scope>
    <source>
        <strain evidence="4">CBS2887</strain>
    </source>
</reference>
<dbReference type="GO" id="GO:0000981">
    <property type="term" value="F:DNA-binding transcription factor activity, RNA polymerase II-specific"/>
    <property type="evidence" value="ECO:0007669"/>
    <property type="project" value="InterPro"/>
</dbReference>
<accession>A0A9P8Q7X5</accession>
<dbReference type="Proteomes" id="UP000774326">
    <property type="component" value="Unassembled WGS sequence"/>
</dbReference>
<comment type="caution">
    <text evidence="4">The sequence shown here is derived from an EMBL/GenBank/DDBJ whole genome shotgun (WGS) entry which is preliminary data.</text>
</comment>
<evidence type="ECO:0000313" key="4">
    <source>
        <dbReference type="EMBL" id="KAH3686027.1"/>
    </source>
</evidence>
<feature type="compositionally biased region" description="Polar residues" evidence="2">
    <location>
        <begin position="1"/>
        <end position="15"/>
    </location>
</feature>
<feature type="compositionally biased region" description="Basic and acidic residues" evidence="2">
    <location>
        <begin position="110"/>
        <end position="121"/>
    </location>
</feature>